<comment type="caution">
    <text evidence="5">The sequence shown here is derived from an EMBL/GenBank/DDBJ whole genome shotgun (WGS) entry which is preliminary data.</text>
</comment>
<dbReference type="InterPro" id="IPR002048">
    <property type="entry name" value="EF_hand_dom"/>
</dbReference>
<dbReference type="AlphaFoldDB" id="A0A9J6H2W0"/>
<dbReference type="Pfam" id="PF12763">
    <property type="entry name" value="EH"/>
    <property type="match status" value="2"/>
</dbReference>
<sequence length="303" mass="31992">MAGFDPWVIPPESRAKFDAQFRQMQPAGGFITGEQAKKLFLQSGLPPAILAKVWSLADMDADGRINQHEFAVALHLIQMKLKGVELPATLPVSLRFPPTTVAGGFPAAASFGPPLESVGSPVAQPPLVNAVMPPQIPAFPMAPSPPTLAGTPHPSPLGILPSVGVTVKPAAGGFPPPAASSTPPALTEWAVPQPSKLKYTQLFNSYDRSRSGFLGGGQARTILLQSALPHPVLAQIWNLSDIDSDGRLTCEEFVLAMHLVDCVKAGDSLPAKLPLDLIPPSYRRKRSDSVQSSGAGPFCSCYP</sequence>
<accession>A0A9J6H2W0</accession>
<organism evidence="5 6">
    <name type="scientific">Haemaphysalis longicornis</name>
    <name type="common">Bush tick</name>
    <dbReference type="NCBI Taxonomy" id="44386"/>
    <lineage>
        <taxon>Eukaryota</taxon>
        <taxon>Metazoa</taxon>
        <taxon>Ecdysozoa</taxon>
        <taxon>Arthropoda</taxon>
        <taxon>Chelicerata</taxon>
        <taxon>Arachnida</taxon>
        <taxon>Acari</taxon>
        <taxon>Parasitiformes</taxon>
        <taxon>Ixodida</taxon>
        <taxon>Ixodoidea</taxon>
        <taxon>Ixodidae</taxon>
        <taxon>Haemaphysalinae</taxon>
        <taxon>Haemaphysalis</taxon>
    </lineage>
</organism>
<evidence type="ECO:0000256" key="2">
    <source>
        <dbReference type="SAM" id="MobiDB-lite"/>
    </source>
</evidence>
<dbReference type="GO" id="GO:0005737">
    <property type="term" value="C:cytoplasm"/>
    <property type="evidence" value="ECO:0007669"/>
    <property type="project" value="TreeGrafter"/>
</dbReference>
<dbReference type="VEuPathDB" id="VectorBase:HLOH_060866"/>
<feature type="domain" description="EH" evidence="3">
    <location>
        <begin position="13"/>
        <end position="101"/>
    </location>
</feature>
<protein>
    <submittedName>
        <fullName evidence="5">Uncharacterized protein</fullName>
    </submittedName>
</protein>
<dbReference type="OMA" id="MEEVCEI"/>
<dbReference type="PANTHER" id="PTHR11216:SF170">
    <property type="entry name" value="DYNAMIN ASSOCIATED PROTEIN 160, ISOFORM D"/>
    <property type="match status" value="1"/>
</dbReference>
<dbReference type="EMBL" id="JABSTR010000011">
    <property type="protein sequence ID" value="KAH9381039.1"/>
    <property type="molecule type" value="Genomic_DNA"/>
</dbReference>
<evidence type="ECO:0000256" key="1">
    <source>
        <dbReference type="ARBA" id="ARBA00022837"/>
    </source>
</evidence>
<evidence type="ECO:0000259" key="3">
    <source>
        <dbReference type="PROSITE" id="PS50031"/>
    </source>
</evidence>
<evidence type="ECO:0000259" key="4">
    <source>
        <dbReference type="PROSITE" id="PS50222"/>
    </source>
</evidence>
<name>A0A9J6H2W0_HAELO</name>
<proteinExistence type="predicted"/>
<keyword evidence="6" id="KW-1185">Reference proteome</keyword>
<dbReference type="FunFam" id="1.10.238.10:FF:000055">
    <property type="entry name" value="Intersectin-1 isoform 1"/>
    <property type="match status" value="1"/>
</dbReference>
<dbReference type="GO" id="GO:0060090">
    <property type="term" value="F:molecular adaptor activity"/>
    <property type="evidence" value="ECO:0007669"/>
    <property type="project" value="TreeGrafter"/>
</dbReference>
<feature type="domain" description="EF-hand" evidence="4">
    <location>
        <begin position="228"/>
        <end position="263"/>
    </location>
</feature>
<dbReference type="GO" id="GO:0097708">
    <property type="term" value="C:intracellular vesicle"/>
    <property type="evidence" value="ECO:0007669"/>
    <property type="project" value="TreeGrafter"/>
</dbReference>
<dbReference type="PROSITE" id="PS50031">
    <property type="entry name" value="EH"/>
    <property type="match status" value="2"/>
</dbReference>
<dbReference type="GO" id="GO:0005509">
    <property type="term" value="F:calcium ion binding"/>
    <property type="evidence" value="ECO:0007669"/>
    <property type="project" value="InterPro"/>
</dbReference>
<dbReference type="OrthoDB" id="207120at2759"/>
<dbReference type="PANTHER" id="PTHR11216">
    <property type="entry name" value="EH DOMAIN"/>
    <property type="match status" value="1"/>
</dbReference>
<feature type="domain" description="EF-hand" evidence="4">
    <location>
        <begin position="45"/>
        <end position="80"/>
    </location>
</feature>
<dbReference type="SUPFAM" id="SSF47473">
    <property type="entry name" value="EF-hand"/>
    <property type="match status" value="2"/>
</dbReference>
<dbReference type="InterPro" id="IPR018247">
    <property type="entry name" value="EF_Hand_1_Ca_BS"/>
</dbReference>
<dbReference type="Gene3D" id="1.10.238.10">
    <property type="entry name" value="EF-hand"/>
    <property type="match status" value="2"/>
</dbReference>
<gene>
    <name evidence="5" type="ORF">HPB48_008253</name>
</gene>
<dbReference type="GO" id="GO:0150007">
    <property type="term" value="P:clathrin-dependent synaptic vesicle endocytosis"/>
    <property type="evidence" value="ECO:0007669"/>
    <property type="project" value="TreeGrafter"/>
</dbReference>
<dbReference type="PROSITE" id="PS50222">
    <property type="entry name" value="EF_HAND_2"/>
    <property type="match status" value="2"/>
</dbReference>
<evidence type="ECO:0000313" key="6">
    <source>
        <dbReference type="Proteomes" id="UP000821853"/>
    </source>
</evidence>
<evidence type="ECO:0000313" key="5">
    <source>
        <dbReference type="EMBL" id="KAH9381039.1"/>
    </source>
</evidence>
<keyword evidence="1" id="KW-0106">Calcium</keyword>
<dbReference type="Proteomes" id="UP000821853">
    <property type="component" value="Chromosome 9"/>
</dbReference>
<dbReference type="GO" id="GO:0042734">
    <property type="term" value="C:presynaptic membrane"/>
    <property type="evidence" value="ECO:0007669"/>
    <property type="project" value="TreeGrafter"/>
</dbReference>
<feature type="domain" description="EH" evidence="3">
    <location>
        <begin position="195"/>
        <end position="284"/>
    </location>
</feature>
<dbReference type="PROSITE" id="PS00018">
    <property type="entry name" value="EF_HAND_1"/>
    <property type="match status" value="2"/>
</dbReference>
<reference evidence="5 6" key="1">
    <citation type="journal article" date="2020" name="Cell">
        <title>Large-Scale Comparative Analyses of Tick Genomes Elucidate Their Genetic Diversity and Vector Capacities.</title>
        <authorList>
            <consortium name="Tick Genome and Microbiome Consortium (TIGMIC)"/>
            <person name="Jia N."/>
            <person name="Wang J."/>
            <person name="Shi W."/>
            <person name="Du L."/>
            <person name="Sun Y."/>
            <person name="Zhan W."/>
            <person name="Jiang J.F."/>
            <person name="Wang Q."/>
            <person name="Zhang B."/>
            <person name="Ji P."/>
            <person name="Bell-Sakyi L."/>
            <person name="Cui X.M."/>
            <person name="Yuan T.T."/>
            <person name="Jiang B.G."/>
            <person name="Yang W.F."/>
            <person name="Lam T.T."/>
            <person name="Chang Q.C."/>
            <person name="Ding S.J."/>
            <person name="Wang X.J."/>
            <person name="Zhu J.G."/>
            <person name="Ruan X.D."/>
            <person name="Zhao L."/>
            <person name="Wei J.T."/>
            <person name="Ye R.Z."/>
            <person name="Que T.C."/>
            <person name="Du C.H."/>
            <person name="Zhou Y.H."/>
            <person name="Cheng J.X."/>
            <person name="Dai P.F."/>
            <person name="Guo W.B."/>
            <person name="Han X.H."/>
            <person name="Huang E.J."/>
            <person name="Li L.F."/>
            <person name="Wei W."/>
            <person name="Gao Y.C."/>
            <person name="Liu J.Z."/>
            <person name="Shao H.Z."/>
            <person name="Wang X."/>
            <person name="Wang C.C."/>
            <person name="Yang T.C."/>
            <person name="Huo Q.B."/>
            <person name="Li W."/>
            <person name="Chen H.Y."/>
            <person name="Chen S.E."/>
            <person name="Zhou L.G."/>
            <person name="Ni X.B."/>
            <person name="Tian J.H."/>
            <person name="Sheng Y."/>
            <person name="Liu T."/>
            <person name="Pan Y.S."/>
            <person name="Xia L.Y."/>
            <person name="Li J."/>
            <person name="Zhao F."/>
            <person name="Cao W.C."/>
        </authorList>
    </citation>
    <scope>NUCLEOTIDE SEQUENCE [LARGE SCALE GENOMIC DNA]</scope>
    <source>
        <strain evidence="5">HaeL-2018</strain>
    </source>
</reference>
<dbReference type="CDD" id="cd00052">
    <property type="entry name" value="EH"/>
    <property type="match status" value="2"/>
</dbReference>
<dbReference type="InterPro" id="IPR000261">
    <property type="entry name" value="EH_dom"/>
</dbReference>
<feature type="region of interest" description="Disordered" evidence="2">
    <location>
        <begin position="284"/>
        <end position="303"/>
    </location>
</feature>
<dbReference type="SMART" id="SM00054">
    <property type="entry name" value="EFh"/>
    <property type="match status" value="2"/>
</dbReference>
<dbReference type="InterPro" id="IPR011992">
    <property type="entry name" value="EF-hand-dom_pair"/>
</dbReference>
<dbReference type="SMART" id="SM00027">
    <property type="entry name" value="EH"/>
    <property type="match status" value="2"/>
</dbReference>